<comment type="caution">
    <text evidence="1">The sequence shown here is derived from an EMBL/GenBank/DDBJ whole genome shotgun (WGS) entry which is preliminary data.</text>
</comment>
<evidence type="ECO:0000313" key="2">
    <source>
        <dbReference type="Proteomes" id="UP001519345"/>
    </source>
</evidence>
<protein>
    <submittedName>
        <fullName evidence="1">Uncharacterized protein</fullName>
    </submittedName>
</protein>
<accession>A0ABS4IN30</accession>
<name>A0ABS4IN30_9BACI</name>
<sequence length="45" mass="5421">MVVNTQPKKIGRILPMTIIRQPSLFGIQELYEMEPTQRYDRLFLR</sequence>
<proteinExistence type="predicted"/>
<keyword evidence="2" id="KW-1185">Reference proteome</keyword>
<dbReference type="Proteomes" id="UP001519345">
    <property type="component" value="Unassembled WGS sequence"/>
</dbReference>
<reference evidence="1 2" key="1">
    <citation type="submission" date="2021-03" db="EMBL/GenBank/DDBJ databases">
        <title>Genomic Encyclopedia of Type Strains, Phase IV (KMG-IV): sequencing the most valuable type-strain genomes for metagenomic binning, comparative biology and taxonomic classification.</title>
        <authorList>
            <person name="Goeker M."/>
        </authorList>
    </citation>
    <scope>NUCLEOTIDE SEQUENCE [LARGE SCALE GENOMIC DNA]</scope>
    <source>
        <strain evidence="1 2">DSM 25609</strain>
    </source>
</reference>
<gene>
    <name evidence="1" type="ORF">J2Z83_003861</name>
</gene>
<evidence type="ECO:0000313" key="1">
    <source>
        <dbReference type="EMBL" id="MBP1971706.1"/>
    </source>
</evidence>
<organism evidence="1 2">
    <name type="scientific">Virgibacillus natechei</name>
    <dbReference type="NCBI Taxonomy" id="1216297"/>
    <lineage>
        <taxon>Bacteria</taxon>
        <taxon>Bacillati</taxon>
        <taxon>Bacillota</taxon>
        <taxon>Bacilli</taxon>
        <taxon>Bacillales</taxon>
        <taxon>Bacillaceae</taxon>
        <taxon>Virgibacillus</taxon>
    </lineage>
</organism>
<dbReference type="EMBL" id="JAGGKX010000032">
    <property type="protein sequence ID" value="MBP1971706.1"/>
    <property type="molecule type" value="Genomic_DNA"/>
</dbReference>